<reference evidence="8" key="2">
    <citation type="submission" date="2023-04" db="EMBL/GenBank/DDBJ databases">
        <authorList>
            <person name="Bruccoleri R.E."/>
            <person name="Oakeley E.J."/>
            <person name="Faust A.-M."/>
            <person name="Dessus-Babus S."/>
            <person name="Altorfer M."/>
            <person name="Burckhardt D."/>
            <person name="Oertli M."/>
            <person name="Naumann U."/>
            <person name="Petersen F."/>
            <person name="Wong J."/>
        </authorList>
    </citation>
    <scope>NUCLEOTIDE SEQUENCE</scope>
    <source>
        <strain evidence="8">GSM-AAB239-AS_SAM_17_03QT</strain>
        <tissue evidence="8">Leaf</tissue>
    </source>
</reference>
<evidence type="ECO:0000256" key="4">
    <source>
        <dbReference type="ARBA" id="ARBA00022777"/>
    </source>
</evidence>
<proteinExistence type="predicted"/>
<dbReference type="InterPro" id="IPR043001">
    <property type="entry name" value="IP5_2-K_N_lobe"/>
</dbReference>
<comment type="catalytic activity">
    <reaction evidence="6">
        <text>1D-myo-inositol 1,3,4,5,6-pentakisphosphate + ATP = 1D-myo-inositol hexakisphosphate + ADP + H(+)</text>
        <dbReference type="Rhea" id="RHEA:20313"/>
        <dbReference type="ChEBI" id="CHEBI:15378"/>
        <dbReference type="ChEBI" id="CHEBI:30616"/>
        <dbReference type="ChEBI" id="CHEBI:57733"/>
        <dbReference type="ChEBI" id="CHEBI:58130"/>
        <dbReference type="ChEBI" id="CHEBI:456216"/>
        <dbReference type="EC" id="2.7.1.158"/>
    </reaction>
</comment>
<evidence type="ECO:0000313" key="9">
    <source>
        <dbReference type="Proteomes" id="UP001140949"/>
    </source>
</evidence>
<dbReference type="GO" id="GO:0005524">
    <property type="term" value="F:ATP binding"/>
    <property type="evidence" value="ECO:0007669"/>
    <property type="project" value="UniProtKB-KW"/>
</dbReference>
<dbReference type="Proteomes" id="UP001140949">
    <property type="component" value="Unassembled WGS sequence"/>
</dbReference>
<name>A0AAX6E5I0_IRIPA</name>
<keyword evidence="5 6" id="KW-0067">ATP-binding</keyword>
<evidence type="ECO:0000256" key="3">
    <source>
        <dbReference type="ARBA" id="ARBA00022741"/>
    </source>
</evidence>
<dbReference type="PANTHER" id="PTHR14456">
    <property type="entry name" value="INOSITOL POLYPHOSPHATE KINASE 1"/>
    <property type="match status" value="1"/>
</dbReference>
<evidence type="ECO:0000256" key="5">
    <source>
        <dbReference type="ARBA" id="ARBA00022840"/>
    </source>
</evidence>
<protein>
    <recommendedName>
        <fullName evidence="1 6">Inositol-pentakisphosphate 2-kinase</fullName>
        <ecNumber evidence="1 6">2.7.1.158</ecNumber>
    </recommendedName>
</protein>
<dbReference type="PANTHER" id="PTHR14456:SF2">
    <property type="entry name" value="INOSITOL-PENTAKISPHOSPHATE 2-KINASE"/>
    <property type="match status" value="1"/>
</dbReference>
<comment type="domain">
    <text evidence="6">The EXKPK motif is conserved in inositol-pentakisphosphate 2-kinases of both family 1 and 2.</text>
</comment>
<dbReference type="GO" id="GO:0032958">
    <property type="term" value="P:inositol phosphate biosynthetic process"/>
    <property type="evidence" value="ECO:0007669"/>
    <property type="project" value="TreeGrafter"/>
</dbReference>
<evidence type="ECO:0000256" key="2">
    <source>
        <dbReference type="ARBA" id="ARBA00022679"/>
    </source>
</evidence>
<gene>
    <name evidence="7" type="ORF">M6B38_110185</name>
    <name evidence="8" type="ORF">M6B38_207410</name>
</gene>
<keyword evidence="2 6" id="KW-0808">Transferase</keyword>
<dbReference type="InterPro" id="IPR009286">
    <property type="entry name" value="Ins_P5_2-kin"/>
</dbReference>
<dbReference type="EMBL" id="JANAVB010041017">
    <property type="protein sequence ID" value="KAJ6797127.1"/>
    <property type="molecule type" value="Genomic_DNA"/>
</dbReference>
<evidence type="ECO:0000256" key="6">
    <source>
        <dbReference type="RuleBase" id="RU364126"/>
    </source>
</evidence>
<evidence type="ECO:0000256" key="1">
    <source>
        <dbReference type="ARBA" id="ARBA00012023"/>
    </source>
</evidence>
<dbReference type="GO" id="GO:0005634">
    <property type="term" value="C:nucleus"/>
    <property type="evidence" value="ECO:0007669"/>
    <property type="project" value="TreeGrafter"/>
</dbReference>
<dbReference type="GO" id="GO:0035299">
    <property type="term" value="F:inositol-1,3,4,5,6-pentakisphosphate 2-kinase activity"/>
    <property type="evidence" value="ECO:0007669"/>
    <property type="project" value="UniProtKB-EC"/>
</dbReference>
<evidence type="ECO:0000313" key="8">
    <source>
        <dbReference type="EMBL" id="KAJ6799306.1"/>
    </source>
</evidence>
<sequence>MAVILKEEDAKEWIYKGEGAANIVLSYNGSSRSLVGKVLRIQKVLKDEGQSANGCVALTRHEKLLWEDIEELVESTSKEVAEQVFVKRVMSPLLDPMHIDFGIRIAVSRQFLVSVEKNVHNQRPAWRVEVAGVDTLCDSALLISDHSVFPSSKGTLVADLCFAVEIKPKCGFLPSSEFISKRNAIKKRITRYEMHQFLKLKRGEISHISKYDPLDLFSGSKSRINQAIEALFATPENNFRIFLNGSLVFGGLGGSMDNASVSSRETKEKLEALIKISGLQLSSFLELVAEALYRSAVLDKLLAAQKLDHIDIEGAIHLYYNITSQPCMVCKNTSDAELLHLYSRLHSLSLKESLKIVREYLIATTAKDCSLMVSFRPSENGSSANKYNSVLLKSCNQSFDYKANFIDLDMKPLEKMVHYYELDMQIVDYYKKNTLLEEIKCGTIGGCTEDKHIQYQH</sequence>
<keyword evidence="4 6" id="KW-0418">Kinase</keyword>
<dbReference type="AlphaFoldDB" id="A0AAX6E5I0"/>
<organism evidence="8 9">
    <name type="scientific">Iris pallida</name>
    <name type="common">Sweet iris</name>
    <dbReference type="NCBI Taxonomy" id="29817"/>
    <lineage>
        <taxon>Eukaryota</taxon>
        <taxon>Viridiplantae</taxon>
        <taxon>Streptophyta</taxon>
        <taxon>Embryophyta</taxon>
        <taxon>Tracheophyta</taxon>
        <taxon>Spermatophyta</taxon>
        <taxon>Magnoliopsida</taxon>
        <taxon>Liliopsida</taxon>
        <taxon>Asparagales</taxon>
        <taxon>Iridaceae</taxon>
        <taxon>Iridoideae</taxon>
        <taxon>Irideae</taxon>
        <taxon>Iris</taxon>
    </lineage>
</organism>
<keyword evidence="3 6" id="KW-0547">Nucleotide-binding</keyword>
<comment type="function">
    <text evidence="6">Phosphorylates Ins(1,3,4,5,6)P5 at position 2 to form Ins(1,2,3,4,5,6)P6 (InsP6 or phytate).</text>
</comment>
<dbReference type="EMBL" id="JANAVB010039818">
    <property type="protein sequence ID" value="KAJ6799306.1"/>
    <property type="molecule type" value="Genomic_DNA"/>
</dbReference>
<dbReference type="EC" id="2.7.1.158" evidence="1 6"/>
<accession>A0AAX6E5I0</accession>
<keyword evidence="9" id="KW-1185">Reference proteome</keyword>
<comment type="caution">
    <text evidence="8">The sequence shown here is derived from an EMBL/GenBank/DDBJ whole genome shotgun (WGS) entry which is preliminary data.</text>
</comment>
<dbReference type="Gene3D" id="3.30.200.110">
    <property type="entry name" value="Inositol-pentakisphosphate 2-kinase, N-lobe"/>
    <property type="match status" value="1"/>
</dbReference>
<reference evidence="8" key="1">
    <citation type="journal article" date="2023" name="GigaByte">
        <title>Genome assembly of the bearded iris, Iris pallida Lam.</title>
        <authorList>
            <person name="Bruccoleri R.E."/>
            <person name="Oakeley E.J."/>
            <person name="Faust A.M.E."/>
            <person name="Altorfer M."/>
            <person name="Dessus-Babus S."/>
            <person name="Burckhardt D."/>
            <person name="Oertli M."/>
            <person name="Naumann U."/>
            <person name="Petersen F."/>
            <person name="Wong J."/>
        </authorList>
    </citation>
    <scope>NUCLEOTIDE SEQUENCE</scope>
    <source>
        <strain evidence="8">GSM-AAB239-AS_SAM_17_03QT</strain>
    </source>
</reference>
<evidence type="ECO:0000313" key="7">
    <source>
        <dbReference type="EMBL" id="KAJ6797127.1"/>
    </source>
</evidence>
<dbReference type="Pfam" id="PF06090">
    <property type="entry name" value="Ins_P5_2-kin"/>
    <property type="match status" value="1"/>
</dbReference>